<keyword evidence="5 12" id="KW-0997">Cell inner membrane</keyword>
<evidence type="ECO:0000256" key="7">
    <source>
        <dbReference type="ARBA" id="ARBA00022692"/>
    </source>
</evidence>
<evidence type="ECO:0000256" key="12">
    <source>
        <dbReference type="PIRNR" id="PIRNR006247"/>
    </source>
</evidence>
<feature type="transmembrane region" description="Helical" evidence="14">
    <location>
        <begin position="310"/>
        <end position="328"/>
    </location>
</feature>
<feature type="transmembrane region" description="Helical" evidence="14">
    <location>
        <begin position="245"/>
        <end position="264"/>
    </location>
</feature>
<dbReference type="GO" id="GO:0015379">
    <property type="term" value="F:potassium:chloride symporter activity"/>
    <property type="evidence" value="ECO:0007669"/>
    <property type="project" value="InterPro"/>
</dbReference>
<evidence type="ECO:0000256" key="13">
    <source>
        <dbReference type="PIRSR" id="PIRSR006247-1"/>
    </source>
</evidence>
<evidence type="ECO:0000256" key="4">
    <source>
        <dbReference type="ARBA" id="ARBA00022475"/>
    </source>
</evidence>
<dbReference type="InterPro" id="IPR003445">
    <property type="entry name" value="Cat_transpt"/>
</dbReference>
<comment type="subcellular location">
    <subcellularLocation>
        <location evidence="1 12">Cell inner membrane</location>
        <topology evidence="1 12">Multi-pass membrane protein</topology>
    </subcellularLocation>
</comment>
<feature type="transmembrane region" description="Helical" evidence="14">
    <location>
        <begin position="279"/>
        <end position="298"/>
    </location>
</feature>
<dbReference type="Proteomes" id="UP000430564">
    <property type="component" value="Unassembled WGS sequence"/>
</dbReference>
<feature type="transmembrane region" description="Helical" evidence="14">
    <location>
        <begin position="464"/>
        <end position="488"/>
    </location>
</feature>
<dbReference type="InterPro" id="IPR004772">
    <property type="entry name" value="TrkH"/>
</dbReference>
<evidence type="ECO:0000256" key="11">
    <source>
        <dbReference type="ARBA" id="ARBA00023136"/>
    </source>
</evidence>
<keyword evidence="7 14" id="KW-0812">Transmembrane</keyword>
<evidence type="ECO:0000313" key="15">
    <source>
        <dbReference type="EMBL" id="KAB7663307.1"/>
    </source>
</evidence>
<dbReference type="EMBL" id="WEHX01000001">
    <property type="protein sequence ID" value="KAB7663307.1"/>
    <property type="molecule type" value="Genomic_DNA"/>
</dbReference>
<keyword evidence="10 12" id="KW-0406">Ion transport</keyword>
<comment type="caution">
    <text evidence="15">The sequence shown here is derived from an EMBL/GenBank/DDBJ whole genome shotgun (WGS) entry which is preliminary data.</text>
</comment>
<keyword evidence="13" id="KW-0479">Metal-binding</keyword>
<evidence type="ECO:0000256" key="3">
    <source>
        <dbReference type="ARBA" id="ARBA00022448"/>
    </source>
</evidence>
<evidence type="ECO:0000256" key="14">
    <source>
        <dbReference type="SAM" id="Phobius"/>
    </source>
</evidence>
<feature type="transmembrane region" description="Helical" evidence="14">
    <location>
        <begin position="215"/>
        <end position="238"/>
    </location>
</feature>
<sequence length="490" mass="52304">MLTTLRVLLLPVLNALGPVLMAFAVIMLIPAVYSWTENDGALMDFIMGAGITAGAGLFLTLTLYRFRQELTARHGFLLVTLSWALIAAFAAIPLMLHMPGLGFERAYFEAMSCLTTTGATVLTGLDELPHSMNGWRCFLSWLGGMGIIVMSVAILPLLGVGGAQIMKAETSGPLKETRLTPRIAETARSLYLIYFGISVACAIAYHFAGMHWRDAVMHMMTTVSLSGIAAHDASFGFFNSAAVDAVAVVFMVICGFSFTLHFVAWRRHDPLVYLRNPEALAWIGLLLVLIAAATPILYLSGLATSVPDALRAAAFSIVSAASTTGYATSDWSLWPCGLPAILLLSSAVATCAGSTGGGLKMIRVLILIKQAKREFTLLLYPNAVSPITVGDAAIPNHIVFAVLGYTLLWSFSVLAGAFALLATGLGSLESWSAAVACITNLGPGLGTVGPVGNYQGLTALQLDILTFLMMTGRLEIFTVFVLFTRAFWRT</sequence>
<dbReference type="GO" id="GO:0005886">
    <property type="term" value="C:plasma membrane"/>
    <property type="evidence" value="ECO:0007669"/>
    <property type="project" value="UniProtKB-SubCell"/>
</dbReference>
<feature type="binding site" evidence="13">
    <location>
        <position position="441"/>
    </location>
    <ligand>
        <name>K(+)</name>
        <dbReference type="ChEBI" id="CHEBI:29103"/>
    </ligand>
</feature>
<feature type="transmembrane region" description="Helical" evidence="14">
    <location>
        <begin position="398"/>
        <end position="422"/>
    </location>
</feature>
<organism evidence="15 16">
    <name type="scientific">Sutterella seckii</name>
    <dbReference type="NCBI Taxonomy" id="1944635"/>
    <lineage>
        <taxon>Bacteria</taxon>
        <taxon>Pseudomonadati</taxon>
        <taxon>Pseudomonadota</taxon>
        <taxon>Betaproteobacteria</taxon>
        <taxon>Burkholderiales</taxon>
        <taxon>Sutterellaceae</taxon>
        <taxon>Sutterella</taxon>
    </lineage>
</organism>
<feature type="transmembrane region" description="Helical" evidence="14">
    <location>
        <begin position="7"/>
        <end position="33"/>
    </location>
</feature>
<keyword evidence="6 12" id="KW-0633">Potassium transport</keyword>
<comment type="function">
    <text evidence="12">Low-affinity potassium transport system. Interacts with Trk system potassium uptake protein TrkA.</text>
</comment>
<evidence type="ECO:0000256" key="1">
    <source>
        <dbReference type="ARBA" id="ARBA00004429"/>
    </source>
</evidence>
<keyword evidence="3 12" id="KW-0813">Transport</keyword>
<keyword evidence="11 12" id="KW-0472">Membrane</keyword>
<keyword evidence="4 12" id="KW-1003">Cell membrane</keyword>
<gene>
    <name evidence="15" type="ORF">GBM95_00225</name>
</gene>
<dbReference type="GO" id="GO:0046872">
    <property type="term" value="F:metal ion binding"/>
    <property type="evidence" value="ECO:0007669"/>
    <property type="project" value="UniProtKB-KW"/>
</dbReference>
<evidence type="ECO:0000256" key="8">
    <source>
        <dbReference type="ARBA" id="ARBA00022958"/>
    </source>
</evidence>
<feature type="transmembrane region" description="Helical" evidence="14">
    <location>
        <begin position="190"/>
        <end position="209"/>
    </location>
</feature>
<evidence type="ECO:0000313" key="16">
    <source>
        <dbReference type="Proteomes" id="UP000430564"/>
    </source>
</evidence>
<dbReference type="Pfam" id="PF02386">
    <property type="entry name" value="TrkH"/>
    <property type="match status" value="1"/>
</dbReference>
<reference evidence="15 16" key="1">
    <citation type="submission" date="2019-10" db="EMBL/GenBank/DDBJ databases">
        <title>Genome diversity of Sutterella seckii.</title>
        <authorList>
            <person name="Chaplin A.V."/>
            <person name="Sokolova S.R."/>
            <person name="Mosin K.A."/>
            <person name="Ivanova E.L."/>
            <person name="Kochetkova T.O."/>
            <person name="Goltsov A.Y."/>
            <person name="Trofimov D.Y."/>
            <person name="Efimov B.A."/>
        </authorList>
    </citation>
    <scope>NUCLEOTIDE SEQUENCE [LARGE SCALE GENOMIC DNA]</scope>
    <source>
        <strain evidence="15 16">ASD393</strain>
    </source>
</reference>
<evidence type="ECO:0000256" key="6">
    <source>
        <dbReference type="ARBA" id="ARBA00022538"/>
    </source>
</evidence>
<dbReference type="OrthoDB" id="9810952at2"/>
<evidence type="ECO:0000256" key="10">
    <source>
        <dbReference type="ARBA" id="ARBA00023065"/>
    </source>
</evidence>
<dbReference type="AlphaFoldDB" id="A0A6I1ERS6"/>
<feature type="binding site" evidence="13">
    <location>
        <position position="324"/>
    </location>
    <ligand>
        <name>K(+)</name>
        <dbReference type="ChEBI" id="CHEBI:29103"/>
    </ligand>
</feature>
<evidence type="ECO:0000256" key="2">
    <source>
        <dbReference type="ARBA" id="ARBA00009137"/>
    </source>
</evidence>
<keyword evidence="8 12" id="KW-0630">Potassium</keyword>
<protein>
    <recommendedName>
        <fullName evidence="12">Trk system potassium uptake protein</fullName>
    </recommendedName>
</protein>
<feature type="transmembrane region" description="Helical" evidence="14">
    <location>
        <begin position="45"/>
        <end position="64"/>
    </location>
</feature>
<feature type="binding site" evidence="13">
    <location>
        <position position="117"/>
    </location>
    <ligand>
        <name>K(+)</name>
        <dbReference type="ChEBI" id="CHEBI:29103"/>
    </ligand>
</feature>
<keyword evidence="9 14" id="KW-1133">Transmembrane helix</keyword>
<name>A0A6I1ERS6_9BURK</name>
<accession>A0A6I1ERS6</accession>
<feature type="binding site" evidence="13">
    <location>
        <position position="116"/>
    </location>
    <ligand>
        <name>K(+)</name>
        <dbReference type="ChEBI" id="CHEBI:29103"/>
    </ligand>
</feature>
<feature type="binding site" evidence="13">
    <location>
        <position position="440"/>
    </location>
    <ligand>
        <name>K(+)</name>
        <dbReference type="ChEBI" id="CHEBI:29103"/>
    </ligand>
</feature>
<proteinExistence type="inferred from homology"/>
<dbReference type="PANTHER" id="PTHR32024">
    <property type="entry name" value="TRK SYSTEM POTASSIUM UPTAKE PROTEIN TRKG-RELATED"/>
    <property type="match status" value="1"/>
</dbReference>
<feature type="binding site" evidence="13">
    <location>
        <position position="323"/>
    </location>
    <ligand>
        <name>K(+)</name>
        <dbReference type="ChEBI" id="CHEBI:29103"/>
    </ligand>
</feature>
<dbReference type="PIRSF" id="PIRSF006247">
    <property type="entry name" value="TrkH"/>
    <property type="match status" value="1"/>
</dbReference>
<dbReference type="PANTHER" id="PTHR32024:SF2">
    <property type="entry name" value="TRK SYSTEM POTASSIUM UPTAKE PROTEIN TRKG-RELATED"/>
    <property type="match status" value="1"/>
</dbReference>
<evidence type="ECO:0000256" key="9">
    <source>
        <dbReference type="ARBA" id="ARBA00022989"/>
    </source>
</evidence>
<feature type="transmembrane region" description="Helical" evidence="14">
    <location>
        <begin position="138"/>
        <end position="158"/>
    </location>
</feature>
<feature type="binding site" evidence="13">
    <location>
        <position position="225"/>
    </location>
    <ligand>
        <name>K(+)</name>
        <dbReference type="ChEBI" id="CHEBI:29103"/>
    </ligand>
</feature>
<comment type="similarity">
    <text evidence="2 12">Belongs to the TrkH potassium transport family.</text>
</comment>
<dbReference type="RefSeq" id="WP_152157242.1">
    <property type="nucleotide sequence ID" value="NZ_WEHX01000001.1"/>
</dbReference>
<feature type="transmembrane region" description="Helical" evidence="14">
    <location>
        <begin position="76"/>
        <end position="96"/>
    </location>
</feature>
<feature type="transmembrane region" description="Helical" evidence="14">
    <location>
        <begin position="340"/>
        <end position="362"/>
    </location>
</feature>
<evidence type="ECO:0000256" key="5">
    <source>
        <dbReference type="ARBA" id="ARBA00022519"/>
    </source>
</evidence>